<reference evidence="2" key="1">
    <citation type="submission" date="2020-02" db="EMBL/GenBank/DDBJ databases">
        <authorList>
            <person name="Meier V. D."/>
        </authorList>
    </citation>
    <scope>NUCLEOTIDE SEQUENCE</scope>
    <source>
        <strain evidence="2">AVDCRST_MAG75</strain>
    </source>
</reference>
<dbReference type="EMBL" id="CADCUO010000147">
    <property type="protein sequence ID" value="CAA9402115.1"/>
    <property type="molecule type" value="Genomic_DNA"/>
</dbReference>
<dbReference type="InterPro" id="IPR011009">
    <property type="entry name" value="Kinase-like_dom_sf"/>
</dbReference>
<name>A0A6J4P2T7_9ACTN</name>
<dbReference type="Gene3D" id="3.90.1200.10">
    <property type="match status" value="1"/>
</dbReference>
<proteinExistence type="predicted"/>
<dbReference type="InterPro" id="IPR002575">
    <property type="entry name" value="Aminoglycoside_PTrfase"/>
</dbReference>
<gene>
    <name evidence="2" type="ORF">AVDCRST_MAG75-2208</name>
</gene>
<dbReference type="SUPFAM" id="SSF56112">
    <property type="entry name" value="Protein kinase-like (PK-like)"/>
    <property type="match status" value="1"/>
</dbReference>
<protein>
    <submittedName>
        <fullName evidence="2">Trifolitoxin immunity protein</fullName>
    </submittedName>
</protein>
<evidence type="ECO:0000259" key="1">
    <source>
        <dbReference type="Pfam" id="PF01636"/>
    </source>
</evidence>
<dbReference type="AlphaFoldDB" id="A0A6J4P2T7"/>
<accession>A0A6J4P2T7</accession>
<sequence>MPDDAAEVLLEGGTANRGLVVRVGNTVRRPQRATSAATHALLQHLADVGFDGAPRFLGVDAKGREVLSFIAGEAATAPYPRWALTDTALRSVALLLRRYHQAVASFDHTPYHWPQSPPPPYAGSLVTHNDPNLDNVVFRDGRAVAFIDFDLASPGSIAWDLAAAARLWAPLRSDVDISDGRRGQSLRRFRLLVETYGDKSLDPGRVVDAVLRNHDWLYSIIQSEVKLGNPGFVDYWRQSIARVGRTYRWYAANHQTLLDALTPQE</sequence>
<feature type="domain" description="Aminoglycoside phosphotransferase" evidence="1">
    <location>
        <begin position="115"/>
        <end position="170"/>
    </location>
</feature>
<evidence type="ECO:0000313" key="2">
    <source>
        <dbReference type="EMBL" id="CAA9402115.1"/>
    </source>
</evidence>
<dbReference type="Pfam" id="PF01636">
    <property type="entry name" value="APH"/>
    <property type="match status" value="1"/>
</dbReference>
<organism evidence="2">
    <name type="scientific">uncultured Propionibacteriaceae bacterium</name>
    <dbReference type="NCBI Taxonomy" id="257457"/>
    <lineage>
        <taxon>Bacteria</taxon>
        <taxon>Bacillati</taxon>
        <taxon>Actinomycetota</taxon>
        <taxon>Actinomycetes</taxon>
        <taxon>Propionibacteriales</taxon>
        <taxon>Propionibacteriaceae</taxon>
        <taxon>environmental samples</taxon>
    </lineage>
</organism>